<dbReference type="PANTHER" id="PTHR45463:SF8">
    <property type="entry name" value="OS09G0392200 PROTEIN"/>
    <property type="match status" value="1"/>
</dbReference>
<organism evidence="2 3">
    <name type="scientific">Lactuca virosa</name>
    <dbReference type="NCBI Taxonomy" id="75947"/>
    <lineage>
        <taxon>Eukaryota</taxon>
        <taxon>Viridiplantae</taxon>
        <taxon>Streptophyta</taxon>
        <taxon>Embryophyta</taxon>
        <taxon>Tracheophyta</taxon>
        <taxon>Spermatophyta</taxon>
        <taxon>Magnoliopsida</taxon>
        <taxon>eudicotyledons</taxon>
        <taxon>Gunneridae</taxon>
        <taxon>Pentapetalae</taxon>
        <taxon>asterids</taxon>
        <taxon>campanulids</taxon>
        <taxon>Asterales</taxon>
        <taxon>Asteraceae</taxon>
        <taxon>Cichorioideae</taxon>
        <taxon>Cichorieae</taxon>
        <taxon>Lactucinae</taxon>
        <taxon>Lactuca</taxon>
    </lineage>
</organism>
<feature type="domain" description="F-box" evidence="1">
    <location>
        <begin position="33"/>
        <end position="73"/>
    </location>
</feature>
<evidence type="ECO:0000313" key="2">
    <source>
        <dbReference type="EMBL" id="CAH1420748.1"/>
    </source>
</evidence>
<keyword evidence="3" id="KW-1185">Reference proteome</keyword>
<protein>
    <recommendedName>
        <fullName evidence="1">F-box domain-containing protein</fullName>
    </recommendedName>
</protein>
<dbReference type="Proteomes" id="UP001157418">
    <property type="component" value="Unassembled WGS sequence"/>
</dbReference>
<dbReference type="InterPro" id="IPR001810">
    <property type="entry name" value="F-box_dom"/>
</dbReference>
<gene>
    <name evidence="2" type="ORF">LVIROSA_LOCUS8190</name>
</gene>
<name>A0AAU9MJ94_9ASTR</name>
<dbReference type="SUPFAM" id="SSF81383">
    <property type="entry name" value="F-box domain"/>
    <property type="match status" value="1"/>
</dbReference>
<dbReference type="InterPro" id="IPR036047">
    <property type="entry name" value="F-box-like_dom_sf"/>
</dbReference>
<dbReference type="SMART" id="SM00256">
    <property type="entry name" value="FBOX"/>
    <property type="match status" value="1"/>
</dbReference>
<sequence length="346" mass="40468">MVKTRSMTRVQNHDDTLAPSKKRIKTCDLWSDLNHDVLILVMMQLGVVDFLAFSRVCKSWRSLALSNKNKFIVSRPPMTISISTDPNVKEFYLKDFEGRELKTLLPHPDYKTCIGVSCGYLILFSEKRKDFWLVNPITRHDLHVPFRDAYPDPHSLRGILVFSPIISRWVFVVFGQYSRNIWFCIAGKQEWNHISTPFYINDLHALKGKVYTIHNDSCLCEVRLYPTPKVTILEIKNSPKGYFDFPVFVSLGENLYVIDRLLDKKIQEINLSKMEWVSLEKTVEEYAIFISKDMLPAGFVGIEQWFDLHSQCGKFYFSAESGKNKLFFAKMWYFFHDCLNVSFLHQ</sequence>
<dbReference type="Pfam" id="PF03478">
    <property type="entry name" value="Beta-prop_KIB1-4"/>
    <property type="match status" value="1"/>
</dbReference>
<dbReference type="InterPro" id="IPR005174">
    <property type="entry name" value="KIB1-4_b-propeller"/>
</dbReference>
<dbReference type="AlphaFoldDB" id="A0AAU9MJ94"/>
<evidence type="ECO:0000313" key="3">
    <source>
        <dbReference type="Proteomes" id="UP001157418"/>
    </source>
</evidence>
<evidence type="ECO:0000259" key="1">
    <source>
        <dbReference type="SMART" id="SM00256"/>
    </source>
</evidence>
<accession>A0AAU9MJ94</accession>
<dbReference type="PANTHER" id="PTHR45463">
    <property type="entry name" value="OS09G0392200 PROTEIN"/>
    <property type="match status" value="1"/>
</dbReference>
<dbReference type="CDD" id="cd09917">
    <property type="entry name" value="F-box_SF"/>
    <property type="match status" value="1"/>
</dbReference>
<dbReference type="Pfam" id="PF00646">
    <property type="entry name" value="F-box"/>
    <property type="match status" value="1"/>
</dbReference>
<reference evidence="2 3" key="1">
    <citation type="submission" date="2022-01" db="EMBL/GenBank/DDBJ databases">
        <authorList>
            <person name="Xiong W."/>
            <person name="Schranz E."/>
        </authorList>
    </citation>
    <scope>NUCLEOTIDE SEQUENCE [LARGE SCALE GENOMIC DNA]</scope>
</reference>
<dbReference type="SUPFAM" id="SSF69322">
    <property type="entry name" value="Tricorn protease domain 2"/>
    <property type="match status" value="1"/>
</dbReference>
<dbReference type="Gene3D" id="1.20.1280.50">
    <property type="match status" value="1"/>
</dbReference>
<dbReference type="EMBL" id="CAKMRJ010001112">
    <property type="protein sequence ID" value="CAH1420748.1"/>
    <property type="molecule type" value="Genomic_DNA"/>
</dbReference>
<comment type="caution">
    <text evidence="2">The sequence shown here is derived from an EMBL/GenBank/DDBJ whole genome shotgun (WGS) entry which is preliminary data.</text>
</comment>
<proteinExistence type="predicted"/>